<name>A0A847U540_9EURY</name>
<comment type="caution">
    <text evidence="1">The sequence shown here is derived from an EMBL/GenBank/DDBJ whole genome shotgun (WGS) entry which is preliminary data.</text>
</comment>
<organism evidence="1 2">
    <name type="scientific">Haloarcula rubripromontorii</name>
    <dbReference type="NCBI Taxonomy" id="1705562"/>
    <lineage>
        <taxon>Archaea</taxon>
        <taxon>Methanobacteriati</taxon>
        <taxon>Methanobacteriota</taxon>
        <taxon>Stenosarchaea group</taxon>
        <taxon>Halobacteria</taxon>
        <taxon>Halobacteriales</taxon>
        <taxon>Haloarculaceae</taxon>
        <taxon>Haloarcula</taxon>
    </lineage>
</organism>
<dbReference type="EMBL" id="WOWB01000004">
    <property type="protein sequence ID" value="NLV08109.1"/>
    <property type="molecule type" value="Genomic_DNA"/>
</dbReference>
<dbReference type="Proteomes" id="UP000610611">
    <property type="component" value="Unassembled WGS sequence"/>
</dbReference>
<sequence length="298" mass="33189">MSNSGSDTSSVETSSRGAVILDESDPRTVIERLPNTVFPVMIRFALQKSTSGDRTHESLRTPDYPVDVRIPQGAYIPQSTVYFDNPAERPPRNAAAWRPREFVGALSELLDEIENSPHVDPERLQFTDLCVAEIAPRYTTSDPQTGDTVATPELYGDQGDITLGYFRREGSLSATEVRDSLDTAMPGETRSPPQLIQITEATAKPARSSRETQQPAGRHKYFTEGEAERVDKLDATPAAWMLDQVAAASESHRPLDPVLSEIERFFPQLAETDLLEFIQLQGRTETSERFYANEVLSR</sequence>
<reference evidence="1" key="1">
    <citation type="submission" date="2019-12" db="EMBL/GenBank/DDBJ databases">
        <title>The whole-genome sequencing of Haloarcula japonica strain pws8.</title>
        <authorList>
            <person name="Verma D.K."/>
            <person name="Gopal K."/>
            <person name="Prasad E.S."/>
        </authorList>
    </citation>
    <scope>NUCLEOTIDE SEQUENCE</scope>
    <source>
        <strain evidence="1">Pws8</strain>
    </source>
</reference>
<dbReference type="AlphaFoldDB" id="A0A847U540"/>
<dbReference type="RefSeq" id="WP_170084394.1">
    <property type="nucleotide sequence ID" value="NZ_WOWB01000004.1"/>
</dbReference>
<evidence type="ECO:0000313" key="1">
    <source>
        <dbReference type="EMBL" id="NLV08109.1"/>
    </source>
</evidence>
<gene>
    <name evidence="1" type="ORF">GOC83_18445</name>
</gene>
<evidence type="ECO:0000313" key="2">
    <source>
        <dbReference type="Proteomes" id="UP000610611"/>
    </source>
</evidence>
<proteinExistence type="predicted"/>
<accession>A0A847U540</accession>
<protein>
    <submittedName>
        <fullName evidence="1">Uncharacterized protein</fullName>
    </submittedName>
</protein>